<name>A0ABT9E2F0_9PROT</name>
<dbReference type="InterPro" id="IPR007038">
    <property type="entry name" value="HupE_UreJ"/>
</dbReference>
<protein>
    <submittedName>
        <fullName evidence="3">HupE/UreJ family protein</fullName>
    </submittedName>
</protein>
<evidence type="ECO:0000313" key="4">
    <source>
        <dbReference type="Proteomes" id="UP001243009"/>
    </source>
</evidence>
<feature type="signal peptide" evidence="2">
    <location>
        <begin position="1"/>
        <end position="19"/>
    </location>
</feature>
<evidence type="ECO:0000256" key="1">
    <source>
        <dbReference type="SAM" id="Phobius"/>
    </source>
</evidence>
<feature type="transmembrane region" description="Helical" evidence="1">
    <location>
        <begin position="137"/>
        <end position="160"/>
    </location>
</feature>
<dbReference type="RefSeq" id="WP_305105213.1">
    <property type="nucleotide sequence ID" value="NZ_JAUTWS010000017.1"/>
</dbReference>
<dbReference type="EMBL" id="JAUTWS010000017">
    <property type="protein sequence ID" value="MDO9710349.1"/>
    <property type="molecule type" value="Genomic_DNA"/>
</dbReference>
<comment type="caution">
    <text evidence="3">The sequence shown here is derived from an EMBL/GenBank/DDBJ whole genome shotgun (WGS) entry which is preliminary data.</text>
</comment>
<keyword evidence="4" id="KW-1185">Reference proteome</keyword>
<accession>A0ABT9E2F0</accession>
<feature type="transmembrane region" description="Helical" evidence="1">
    <location>
        <begin position="67"/>
        <end position="86"/>
    </location>
</feature>
<sequence length="175" mass="17050">MTRFALPAAALLLPATAFAHPGHLEHAGFLAGLLHPVSGLDHLLAMVMVGLWAGLLGGAARLALPGAFLAAMLAGFGLAAAGLVLPGVEAGILASVVVLAAFALLAVRVPVAAAAGLVALAGLFHGHAHGTEMLGGVAPYAAGFLLATAALHAAGLALAAPLARHLGTRLAARTA</sequence>
<keyword evidence="1" id="KW-0812">Transmembrane</keyword>
<reference evidence="3 4" key="1">
    <citation type="submission" date="2023-08" db="EMBL/GenBank/DDBJ databases">
        <title>The draft genome sequence of Paracraurococcus sp. LOR1-02.</title>
        <authorList>
            <person name="Kingkaew E."/>
            <person name="Tanasupawat S."/>
        </authorList>
    </citation>
    <scope>NUCLEOTIDE SEQUENCE [LARGE SCALE GENOMIC DNA]</scope>
    <source>
        <strain evidence="3 4">LOR1-02</strain>
    </source>
</reference>
<feature type="transmembrane region" description="Helical" evidence="1">
    <location>
        <begin position="92"/>
        <end position="125"/>
    </location>
</feature>
<gene>
    <name evidence="3" type="ORF">Q7A36_18485</name>
</gene>
<evidence type="ECO:0000313" key="3">
    <source>
        <dbReference type="EMBL" id="MDO9710349.1"/>
    </source>
</evidence>
<dbReference type="Proteomes" id="UP001243009">
    <property type="component" value="Unassembled WGS sequence"/>
</dbReference>
<keyword evidence="1" id="KW-1133">Transmembrane helix</keyword>
<keyword evidence="2" id="KW-0732">Signal</keyword>
<dbReference type="Pfam" id="PF04955">
    <property type="entry name" value="HupE_UreJ"/>
    <property type="match status" value="1"/>
</dbReference>
<evidence type="ECO:0000256" key="2">
    <source>
        <dbReference type="SAM" id="SignalP"/>
    </source>
</evidence>
<feature type="transmembrane region" description="Helical" evidence="1">
    <location>
        <begin position="43"/>
        <end position="60"/>
    </location>
</feature>
<feature type="chain" id="PRO_5045251778" evidence="2">
    <location>
        <begin position="20"/>
        <end position="175"/>
    </location>
</feature>
<dbReference type="PIRSF" id="PIRSF016919">
    <property type="entry name" value="HupE_UreJ"/>
    <property type="match status" value="1"/>
</dbReference>
<organism evidence="3 4">
    <name type="scientific">Paracraurococcus lichenis</name>
    <dbReference type="NCBI Taxonomy" id="3064888"/>
    <lineage>
        <taxon>Bacteria</taxon>
        <taxon>Pseudomonadati</taxon>
        <taxon>Pseudomonadota</taxon>
        <taxon>Alphaproteobacteria</taxon>
        <taxon>Acetobacterales</taxon>
        <taxon>Roseomonadaceae</taxon>
        <taxon>Paracraurococcus</taxon>
    </lineage>
</organism>
<proteinExistence type="predicted"/>
<keyword evidence="1" id="KW-0472">Membrane</keyword>